<comment type="caution">
    <text evidence="2">The sequence shown here is derived from an EMBL/GenBank/DDBJ whole genome shotgun (WGS) entry which is preliminary data.</text>
</comment>
<dbReference type="SUPFAM" id="SSF50965">
    <property type="entry name" value="Galactose oxidase, central domain"/>
    <property type="match status" value="1"/>
</dbReference>
<dbReference type="PANTHER" id="PTHR35807:SF1">
    <property type="entry name" value="TRANSCRIPTIONAL REGULATOR REDD"/>
    <property type="match status" value="1"/>
</dbReference>
<dbReference type="InterPro" id="IPR011043">
    <property type="entry name" value="Gal_Oxase/kelch_b-propeller"/>
</dbReference>
<keyword evidence="1" id="KW-1133">Transmembrane helix</keyword>
<keyword evidence="3" id="KW-1185">Reference proteome</keyword>
<dbReference type="InterPro" id="IPR015915">
    <property type="entry name" value="Kelch-typ_b-propeller"/>
</dbReference>
<accession>A0A2V4A2B2</accession>
<evidence type="ECO:0000256" key="1">
    <source>
        <dbReference type="SAM" id="Phobius"/>
    </source>
</evidence>
<protein>
    <recommendedName>
        <fullName evidence="4">DNA-binding transcriptional activator</fullName>
    </recommendedName>
</protein>
<dbReference type="PANTHER" id="PTHR35807">
    <property type="entry name" value="TRANSCRIPTIONAL REGULATOR REDD-RELATED"/>
    <property type="match status" value="1"/>
</dbReference>
<dbReference type="GO" id="GO:0003677">
    <property type="term" value="F:DNA binding"/>
    <property type="evidence" value="ECO:0007669"/>
    <property type="project" value="TreeGrafter"/>
</dbReference>
<keyword evidence="1" id="KW-0472">Membrane</keyword>
<feature type="transmembrane region" description="Helical" evidence="1">
    <location>
        <begin position="552"/>
        <end position="569"/>
    </location>
</feature>
<organism evidence="2 3">
    <name type="scientific">Marinifilum breve</name>
    <dbReference type="NCBI Taxonomy" id="2184082"/>
    <lineage>
        <taxon>Bacteria</taxon>
        <taxon>Pseudomonadati</taxon>
        <taxon>Bacteroidota</taxon>
        <taxon>Bacteroidia</taxon>
        <taxon>Marinilabiliales</taxon>
        <taxon>Marinifilaceae</taxon>
    </lineage>
</organism>
<evidence type="ECO:0008006" key="4">
    <source>
        <dbReference type="Google" id="ProtNLM"/>
    </source>
</evidence>
<dbReference type="AlphaFoldDB" id="A0A2V4A2B2"/>
<reference evidence="2 3" key="1">
    <citation type="submission" date="2018-05" db="EMBL/GenBank/DDBJ databases">
        <title>Marinifilum breve JC075T sp. nov., a marine bacterium isolated from Yongle Blue Hole in the South China Sea.</title>
        <authorList>
            <person name="Fu T."/>
        </authorList>
    </citation>
    <scope>NUCLEOTIDE SEQUENCE [LARGE SCALE GENOMIC DNA]</scope>
    <source>
        <strain evidence="2 3">JC075</strain>
    </source>
</reference>
<dbReference type="InterPro" id="IPR051677">
    <property type="entry name" value="AfsR-DnrI-RedD_regulator"/>
</dbReference>
<dbReference type="RefSeq" id="WP_110359005.1">
    <property type="nucleotide sequence ID" value="NZ_QFLI01000001.1"/>
</dbReference>
<keyword evidence="1" id="KW-0812">Transmembrane</keyword>
<dbReference type="EMBL" id="QFLI01000001">
    <property type="protein sequence ID" value="PXY02846.1"/>
    <property type="molecule type" value="Genomic_DNA"/>
</dbReference>
<evidence type="ECO:0000313" key="3">
    <source>
        <dbReference type="Proteomes" id="UP000248079"/>
    </source>
</evidence>
<dbReference type="OrthoDB" id="1110630at2"/>
<gene>
    <name evidence="2" type="ORF">DF185_01775</name>
</gene>
<proteinExistence type="predicted"/>
<dbReference type="GO" id="GO:0006355">
    <property type="term" value="P:regulation of DNA-templated transcription"/>
    <property type="evidence" value="ECO:0007669"/>
    <property type="project" value="TreeGrafter"/>
</dbReference>
<sequence>MRLINCLILLLVFIPDLFADHGVYFKSNEVNKENRTGIDITHNGNISYTNNFTIHFNLSFRESETHYGEILSLKEANNKNLIQVTYRMPDLFVIHNKRETKFHLDLNKEEIQNNRWIDFELRIDAINNKINLQFADKKLQSDIDFPQNSDFALSLGVINKYGFFIDEVPSISIKDLSIRIDGAPRHLWPFKKTDNFLVKDILSSKTAKVYNPDWVIDYHNKWEKIQSLNFSSLPSLLYDKKSEQIQFIFMDGTIQSFDPLTKTLSVINEKVDGFPCFEKAQQIIYNKNGNITTYSYNQNLISSYDSINNSWNNKKESTEDDTPKLWHHNKLLHPKTKNITTLCGYGYYSYFNDILSFNTETNNWDKLNFTGDTIKPRYLASLGQSGKNSNCYYIFGGLGNSMGKQILGKEFYYDLHKIDFKNQKITHLWDYKCDDQFQYLPINSMKVTANDSSFYTLMFSSSKQNTYLRAIKGFINEAGIAFIGDSIPYNFLDIDSFADLYYWNSENKLIAITSHKKEDLSHEVNIYTISYEPGNKDNFDINGVELPLSVKIFYSLLVICIILLGLFIVRKVRQDRRTTEIQTAYTSTEIFEAPISDYEAPKQNAIILFGGFQVFDNKGKDITYRFSPTLKELFLLILLNTINEGNGISSKRIQEYLWPDKSESNAKNNRGVNIKKLRGILEDLPGTEVVFDNNYWKIILPENIFCDLEYVRNAIKLIREQGNIENLAEIIIILQRGSMLQDIFPEWLDSFKDSNTGLIVSTLEEILKDDNIDKAISLAISNVIFQFDQMNETALKTKCHLLASQGKHSLAIETFEHYRKLYLKFYNEEYQFTFKDIVSKEN</sequence>
<name>A0A2V4A2B2_9BACT</name>
<evidence type="ECO:0000313" key="2">
    <source>
        <dbReference type="EMBL" id="PXY02846.1"/>
    </source>
</evidence>
<dbReference type="Gene3D" id="2.120.10.80">
    <property type="entry name" value="Kelch-type beta propeller"/>
    <property type="match status" value="1"/>
</dbReference>
<dbReference type="Proteomes" id="UP000248079">
    <property type="component" value="Unassembled WGS sequence"/>
</dbReference>